<keyword evidence="14 16" id="KW-0899">Viral immunoevasion</keyword>
<proteinExistence type="inferred from homology"/>
<evidence type="ECO:0000256" key="9">
    <source>
        <dbReference type="ARBA" id="ARBA00023015"/>
    </source>
</evidence>
<dbReference type="HAMAP" id="MF_04006">
    <property type="entry name" value="HPV_E6"/>
    <property type="match status" value="1"/>
</dbReference>
<dbReference type="GO" id="GO:0030430">
    <property type="term" value="C:host cell cytoplasm"/>
    <property type="evidence" value="ECO:0007669"/>
    <property type="project" value="UniProtKB-SubCell"/>
</dbReference>
<dbReference type="SUPFAM" id="SSF161229">
    <property type="entry name" value="E6 C-terminal domain-like"/>
    <property type="match status" value="2"/>
</dbReference>
<keyword evidence="4 16" id="KW-0945">Host-virus interaction</keyword>
<dbReference type="GO" id="GO:0006351">
    <property type="term" value="P:DNA-templated transcription"/>
    <property type="evidence" value="ECO:0007669"/>
    <property type="project" value="UniProtKB-UniRule"/>
</dbReference>
<dbReference type="GO" id="GO:0052170">
    <property type="term" value="P:symbiont-mediated suppression of host innate immune response"/>
    <property type="evidence" value="ECO:0007669"/>
    <property type="project" value="UniProtKB-KW"/>
</dbReference>
<accession>A0A0K1YWK4</accession>
<dbReference type="GO" id="GO:0008270">
    <property type="term" value="F:zinc ion binding"/>
    <property type="evidence" value="ECO:0007669"/>
    <property type="project" value="UniProtKB-KW"/>
</dbReference>
<evidence type="ECO:0000256" key="6">
    <source>
        <dbReference type="ARBA" id="ARBA00022723"/>
    </source>
</evidence>
<keyword evidence="8 16" id="KW-0862">Zinc</keyword>
<evidence type="ECO:0000256" key="12">
    <source>
        <dbReference type="ARBA" id="ARBA00023163"/>
    </source>
</evidence>
<dbReference type="SMR" id="A0A0K1YWK4"/>
<dbReference type="GO" id="GO:0052150">
    <property type="term" value="P:symbiont-mediated perturbation of host apoptosis"/>
    <property type="evidence" value="ECO:0007669"/>
    <property type="project" value="UniProtKB-KW"/>
</dbReference>
<dbReference type="KEGG" id="vg:25479186"/>
<evidence type="ECO:0000256" key="4">
    <source>
        <dbReference type="ARBA" id="ARBA00022581"/>
    </source>
</evidence>
<dbReference type="GO" id="GO:0003677">
    <property type="term" value="F:DNA binding"/>
    <property type="evidence" value="ECO:0007669"/>
    <property type="project" value="UniProtKB-UniRule"/>
</dbReference>
<organism evidence="18 19">
    <name type="scientific">Human papillomavirus</name>
    <dbReference type="NCBI Taxonomy" id="10566"/>
    <lineage>
        <taxon>Viruses</taxon>
        <taxon>Monodnaviria</taxon>
        <taxon>Shotokuvirae</taxon>
        <taxon>Cossaviricota</taxon>
        <taxon>Papovaviricetes</taxon>
        <taxon>Zurhausenvirales</taxon>
        <taxon>Papillomaviridae</taxon>
    </lineage>
</organism>
<sequence>MATEHPRTLEEYCLQFDTTFFNLHISCIFCSRLLNYQDLASFSLKHLSLVFRDSQYYACCRNCCRVSARFEFENHYQCSVQSVNIETVAEKALNCLIVRCYNCLTLLDTAEKYDIVCSGGLFHLVRSQWRGLCRECTPR</sequence>
<gene>
    <name evidence="16 18" type="primary">E6</name>
</gene>
<keyword evidence="9 16" id="KW-0805">Transcription regulation</keyword>
<evidence type="ECO:0000256" key="8">
    <source>
        <dbReference type="ARBA" id="ARBA00022833"/>
    </source>
</evidence>
<comment type="subunit">
    <text evidence="16">Forms homodimers. Interacts with ubiquitin-protein ligase UBE3A/E6-AP; this interaction stimulates UBE3A ubiquitin activity. Interacts with host BAK1.</text>
</comment>
<evidence type="ECO:0000313" key="18">
    <source>
        <dbReference type="EMBL" id="AKZ17765.1"/>
    </source>
</evidence>
<dbReference type="EMBL" id="KP692117">
    <property type="protein sequence ID" value="AKZ17765.1"/>
    <property type="molecule type" value="Genomic_DNA"/>
</dbReference>
<evidence type="ECO:0000256" key="2">
    <source>
        <dbReference type="ARBA" id="ARBA00022518"/>
    </source>
</evidence>
<keyword evidence="2 16" id="KW-0244">Early protein</keyword>
<dbReference type="GO" id="GO:0039502">
    <property type="term" value="P:symbiont-mediated suppression of host type I interferon-mediated signaling pathway"/>
    <property type="evidence" value="ECO:0007669"/>
    <property type="project" value="UniProtKB-UniRule"/>
</dbReference>
<dbReference type="GeneID" id="25479186"/>
<dbReference type="GO" id="GO:0039648">
    <property type="term" value="P:symbiont-mediated perturbation of host ubiquitin-like protein modification"/>
    <property type="evidence" value="ECO:0007669"/>
    <property type="project" value="UniProtKB-UniRule"/>
</dbReference>
<evidence type="ECO:0000256" key="14">
    <source>
        <dbReference type="ARBA" id="ARBA00023280"/>
    </source>
</evidence>
<keyword evidence="11 16" id="KW-0010">Activator</keyword>
<keyword evidence="6 16" id="KW-0479">Metal-binding</keyword>
<evidence type="ECO:0000313" key="19">
    <source>
        <dbReference type="Proteomes" id="UP000126093"/>
    </source>
</evidence>
<dbReference type="OrthoDB" id="27353at10239"/>
<evidence type="ECO:0000256" key="7">
    <source>
        <dbReference type="ARBA" id="ARBA00022771"/>
    </source>
</evidence>
<comment type="similarity">
    <text evidence="1 16 17">Belongs to the papillomaviridae E6 protein family.</text>
</comment>
<comment type="function">
    <text evidence="16">Plays a major role in the induction and maintenance of cellular transformation. E6 associates with host UBE3A/E6-AP ubiquitin-protein ligase and modulates its activity. Protects host keratinocytes from apoptosis by mediating the degradation of host BAK1. May also inhibit host immune response.</text>
</comment>
<keyword evidence="15 16" id="KW-1119">Modulation of host cell apoptosis by virus</keyword>
<dbReference type="GO" id="GO:0006355">
    <property type="term" value="P:regulation of DNA-templated transcription"/>
    <property type="evidence" value="ECO:0007669"/>
    <property type="project" value="UniProtKB-UniRule"/>
</dbReference>
<keyword evidence="10 16" id="KW-0238">DNA-binding</keyword>
<dbReference type="RefSeq" id="YP_009163891.1">
    <property type="nucleotide sequence ID" value="NC_027779.1"/>
</dbReference>
<keyword evidence="12 16" id="KW-0804">Transcription</keyword>
<keyword evidence="5 16" id="KW-1090">Inhibition of host innate immune response by virus</keyword>
<evidence type="ECO:0000256" key="5">
    <source>
        <dbReference type="ARBA" id="ARBA00022632"/>
    </source>
</evidence>
<feature type="zinc finger region" evidence="16">
    <location>
        <begin position="27"/>
        <end position="63"/>
    </location>
</feature>
<evidence type="ECO:0000256" key="10">
    <source>
        <dbReference type="ARBA" id="ARBA00023125"/>
    </source>
</evidence>
<comment type="caution">
    <text evidence="16">Lacks conserved residue(s) required for the propagation of feature annotation.</text>
</comment>
<reference evidence="19" key="1">
    <citation type="submission" date="2015-01" db="EMBL/GenBank/DDBJ databases">
        <title>Does Human Papillomavirus-Negative Condylomata Exist?</title>
        <authorList>
            <person name="Arroyo Muhr L.S."/>
            <person name="Bzhalava D."/>
            <person name="Lagheden C."/>
            <person name="Eklund C."/>
            <person name="Johansson H."/>
            <person name="Forslund O."/>
            <person name="Dillner J."/>
            <person name="Hultin E."/>
        </authorList>
    </citation>
    <scope>NUCLEOTIDE SEQUENCE [LARGE SCALE GENOMIC DNA]</scope>
</reference>
<evidence type="ECO:0000256" key="17">
    <source>
        <dbReference type="RuleBase" id="RU363123"/>
    </source>
</evidence>
<keyword evidence="13 16" id="KW-1035">Host cytoplasm</keyword>
<evidence type="ECO:0000256" key="1">
    <source>
        <dbReference type="ARBA" id="ARBA00006346"/>
    </source>
</evidence>
<name>A0A0K1YWK4_9PAPI</name>
<feature type="zinc finger region" evidence="16">
    <location>
        <begin position="100"/>
        <end position="136"/>
    </location>
</feature>
<comment type="subcellular location">
    <subcellularLocation>
        <location evidence="16 17">Host cytoplasm</location>
    </subcellularLocation>
    <subcellularLocation>
        <location evidence="16 17">Host nucleus</location>
    </subcellularLocation>
</comment>
<dbReference type="Gene3D" id="3.30.240.40">
    <property type="entry name" value="E6 early regulatory protein"/>
    <property type="match status" value="2"/>
</dbReference>
<dbReference type="GO" id="GO:0042025">
    <property type="term" value="C:host cell nucleus"/>
    <property type="evidence" value="ECO:0007669"/>
    <property type="project" value="UniProtKB-SubCell"/>
</dbReference>
<evidence type="ECO:0000256" key="11">
    <source>
        <dbReference type="ARBA" id="ARBA00023159"/>
    </source>
</evidence>
<dbReference type="InterPro" id="IPR038575">
    <property type="entry name" value="E6_sf"/>
</dbReference>
<dbReference type="InterPro" id="IPR001334">
    <property type="entry name" value="E6"/>
</dbReference>
<keyword evidence="7 16" id="KW-0863">Zinc-finger</keyword>
<protein>
    <recommendedName>
        <fullName evidence="16 17">Protein E6</fullName>
    </recommendedName>
</protein>
<dbReference type="Pfam" id="PF00518">
    <property type="entry name" value="E6"/>
    <property type="match status" value="1"/>
</dbReference>
<dbReference type="Proteomes" id="UP000126093">
    <property type="component" value="Segment"/>
</dbReference>
<keyword evidence="3 16" id="KW-1048">Host nucleus</keyword>
<evidence type="ECO:0000256" key="15">
    <source>
        <dbReference type="ARBA" id="ARBA00023323"/>
    </source>
</evidence>
<evidence type="ECO:0000256" key="3">
    <source>
        <dbReference type="ARBA" id="ARBA00022562"/>
    </source>
</evidence>
<evidence type="ECO:0000256" key="13">
    <source>
        <dbReference type="ARBA" id="ARBA00023200"/>
    </source>
</evidence>
<evidence type="ECO:0000256" key="16">
    <source>
        <dbReference type="HAMAP-Rule" id="MF_04006"/>
    </source>
</evidence>